<dbReference type="PANTHER" id="PTHR20935:SF1">
    <property type="entry name" value="SLL1549 PROTEIN"/>
    <property type="match status" value="1"/>
</dbReference>
<evidence type="ECO:0000313" key="3">
    <source>
        <dbReference type="Proteomes" id="UP001597391"/>
    </source>
</evidence>
<dbReference type="SMART" id="SM00855">
    <property type="entry name" value="PGAM"/>
    <property type="match status" value="1"/>
</dbReference>
<proteinExistence type="predicted"/>
<keyword evidence="3" id="KW-1185">Reference proteome</keyword>
<dbReference type="InterPro" id="IPR051021">
    <property type="entry name" value="Mito_Ser/Thr_phosphatase"/>
</dbReference>
<dbReference type="CDD" id="cd07067">
    <property type="entry name" value="HP_PGM_like"/>
    <property type="match status" value="1"/>
</dbReference>
<evidence type="ECO:0000313" key="2">
    <source>
        <dbReference type="EMBL" id="MFD2839439.1"/>
    </source>
</evidence>
<keyword evidence="1" id="KW-0378">Hydrolase</keyword>
<gene>
    <name evidence="2" type="ORF">ACFSYH_02515</name>
</gene>
<dbReference type="InterPro" id="IPR029033">
    <property type="entry name" value="His_PPase_superfam"/>
</dbReference>
<reference evidence="3" key="1">
    <citation type="journal article" date="2019" name="Int. J. Syst. Evol. Microbiol.">
        <title>The Global Catalogue of Microorganisms (GCM) 10K type strain sequencing project: providing services to taxonomists for standard genome sequencing and annotation.</title>
        <authorList>
            <consortium name="The Broad Institute Genomics Platform"/>
            <consortium name="The Broad Institute Genome Sequencing Center for Infectious Disease"/>
            <person name="Wu L."/>
            <person name="Ma J."/>
        </authorList>
    </citation>
    <scope>NUCLEOTIDE SEQUENCE [LARGE SCALE GENOMIC DNA]</scope>
    <source>
        <strain evidence="3">KCTC 33576</strain>
    </source>
</reference>
<dbReference type="Gene3D" id="3.40.50.1240">
    <property type="entry name" value="Phosphoglycerate mutase-like"/>
    <property type="match status" value="1"/>
</dbReference>
<dbReference type="SUPFAM" id="SSF53254">
    <property type="entry name" value="Phosphoglycerate mutase-like"/>
    <property type="match status" value="1"/>
</dbReference>
<accession>A0ABW5XEC3</accession>
<dbReference type="PANTHER" id="PTHR20935">
    <property type="entry name" value="PHOSPHOGLYCERATE MUTASE-RELATED"/>
    <property type="match status" value="1"/>
</dbReference>
<dbReference type="Proteomes" id="UP001597391">
    <property type="component" value="Unassembled WGS sequence"/>
</dbReference>
<dbReference type="EMBL" id="JBHUOP010000001">
    <property type="protein sequence ID" value="MFD2839439.1"/>
    <property type="molecule type" value="Genomic_DNA"/>
</dbReference>
<protein>
    <submittedName>
        <fullName evidence="2">SixA phosphatase family protein</fullName>
    </submittedName>
</protein>
<dbReference type="InterPro" id="IPR013078">
    <property type="entry name" value="His_Pase_superF_clade-1"/>
</dbReference>
<sequence>MNSANETRRLVLMRHAKAEPAGSVSDEMRPLALNGRRQANAAGPLLVELGVTPDRVMVSGALRTRQTWELLSNGLDVEASFAEITDALYLAHPQDVLSMIGELDGSCSTALIVGHEPTMSGLAAHLGGPDSDLEAYNKVRFGLQTSAFAVLESTLPWSAWAEATARLTLSARPQV</sequence>
<name>A0ABW5XEC3_9MICO</name>
<evidence type="ECO:0000256" key="1">
    <source>
        <dbReference type="ARBA" id="ARBA00022801"/>
    </source>
</evidence>
<dbReference type="Pfam" id="PF00300">
    <property type="entry name" value="His_Phos_1"/>
    <property type="match status" value="1"/>
</dbReference>
<comment type="caution">
    <text evidence="2">The sequence shown here is derived from an EMBL/GenBank/DDBJ whole genome shotgun (WGS) entry which is preliminary data.</text>
</comment>
<organism evidence="2 3">
    <name type="scientific">Populibacterium corticicola</name>
    <dbReference type="NCBI Taxonomy" id="1812826"/>
    <lineage>
        <taxon>Bacteria</taxon>
        <taxon>Bacillati</taxon>
        <taxon>Actinomycetota</taxon>
        <taxon>Actinomycetes</taxon>
        <taxon>Micrococcales</taxon>
        <taxon>Jonesiaceae</taxon>
        <taxon>Populibacterium</taxon>
    </lineage>
</organism>
<dbReference type="RefSeq" id="WP_377464912.1">
    <property type="nucleotide sequence ID" value="NZ_JBHUOP010000001.1"/>
</dbReference>